<gene>
    <name evidence="1" type="ORF">A2837_00155</name>
</gene>
<dbReference type="Proteomes" id="UP000176322">
    <property type="component" value="Unassembled WGS sequence"/>
</dbReference>
<evidence type="ECO:0000313" key="1">
    <source>
        <dbReference type="EMBL" id="OGG41593.1"/>
    </source>
</evidence>
<proteinExistence type="predicted"/>
<dbReference type="STRING" id="1798475.A2837_00155"/>
<name>A0A1F6BXP4_9BACT</name>
<evidence type="ECO:0008006" key="3">
    <source>
        <dbReference type="Google" id="ProtNLM"/>
    </source>
</evidence>
<organism evidence="1 2">
    <name type="scientific">Candidatus Kaiserbacteria bacterium RIFCSPHIGHO2_01_FULL_46_22</name>
    <dbReference type="NCBI Taxonomy" id="1798475"/>
    <lineage>
        <taxon>Bacteria</taxon>
        <taxon>Candidatus Kaiseribacteriota</taxon>
    </lineage>
</organism>
<dbReference type="Gene3D" id="2.60.120.560">
    <property type="entry name" value="Exo-inulinase, domain 1"/>
    <property type="match status" value="1"/>
</dbReference>
<reference evidence="1 2" key="1">
    <citation type="journal article" date="2016" name="Nat. Commun.">
        <title>Thousands of microbial genomes shed light on interconnected biogeochemical processes in an aquifer system.</title>
        <authorList>
            <person name="Anantharaman K."/>
            <person name="Brown C.T."/>
            <person name="Hug L.A."/>
            <person name="Sharon I."/>
            <person name="Castelle C.J."/>
            <person name="Probst A.J."/>
            <person name="Thomas B.C."/>
            <person name="Singh A."/>
            <person name="Wilkins M.J."/>
            <person name="Karaoz U."/>
            <person name="Brodie E.L."/>
            <person name="Williams K.H."/>
            <person name="Hubbard S.S."/>
            <person name="Banfield J.F."/>
        </authorList>
    </citation>
    <scope>NUCLEOTIDE SEQUENCE [LARGE SCALE GENOMIC DNA]</scope>
</reference>
<sequence>MNIQKLRHNLLAATILALLLAALYLMFVEPKLLPAQERSGATVLLSENVAEANAIEDDWLFNFDSAGTLQEAASPELSSSRFWWLSSGGNLVIEGGTGRTARKDQSATNRWSLAYRLNNSLDTDSGRYPQNLFRLVSRDTAADADIAMSFRILSLNLTDTPNRDAWSGVFLFSRYQDSDNLYYAGVRQDGHVVIKKKIGGKYYTMAEEEHFRSYRPYEKDTNPNLIPGQSWLEMRLTTKNESDGLRITLSIKDDSSTSWKEVLEVLDKGTGGPAFDQPGHFGIRTDYMDVEFDNYRVNPI</sequence>
<comment type="caution">
    <text evidence="1">The sequence shown here is derived from an EMBL/GenBank/DDBJ whole genome shotgun (WGS) entry which is preliminary data.</text>
</comment>
<evidence type="ECO:0000313" key="2">
    <source>
        <dbReference type="Proteomes" id="UP000176322"/>
    </source>
</evidence>
<dbReference type="AlphaFoldDB" id="A0A1F6BXP4"/>
<dbReference type="EMBL" id="MFKO01000006">
    <property type="protein sequence ID" value="OGG41593.1"/>
    <property type="molecule type" value="Genomic_DNA"/>
</dbReference>
<protein>
    <recommendedName>
        <fullName evidence="3">3-keto-disaccharide hydrolase domain-containing protein</fullName>
    </recommendedName>
</protein>
<accession>A0A1F6BXP4</accession>